<protein>
    <submittedName>
        <fullName evidence="1">Uncharacterized protein</fullName>
    </submittedName>
</protein>
<reference evidence="1 2" key="1">
    <citation type="submission" date="2012-11" db="EMBL/GenBank/DDBJ databases">
        <authorList>
            <person name="Huguet-Tapia J.C."/>
            <person name="Durkin A.S."/>
            <person name="Pettis G.S."/>
            <person name="Badger J.H."/>
        </authorList>
    </citation>
    <scope>NUCLEOTIDE SEQUENCE [LARGE SCALE GENOMIC DNA]</scope>
    <source>
        <strain evidence="1 2">91-03</strain>
    </source>
</reference>
<sequence>MTMRLAGRANWWAPCPPRRPRQRFGIAEEAARAHGEGVLRGEYV</sequence>
<accession>L1L0F5</accession>
<dbReference type="AlphaFoldDB" id="L1L0F5"/>
<keyword evidence="2" id="KW-1185">Reference proteome</keyword>
<comment type="caution">
    <text evidence="1">The sequence shown here is derived from an EMBL/GenBank/DDBJ whole genome shotgun (WGS) entry which is preliminary data.</text>
</comment>
<evidence type="ECO:0000313" key="2">
    <source>
        <dbReference type="Proteomes" id="UP000010411"/>
    </source>
</evidence>
<gene>
    <name evidence="1" type="ORF">STRIP9103_00657</name>
</gene>
<name>L1L0F5_9ACTN</name>
<proteinExistence type="predicted"/>
<organism evidence="1 2">
    <name type="scientific">Streptomyces ipomoeae 91-03</name>
    <dbReference type="NCBI Taxonomy" id="698759"/>
    <lineage>
        <taxon>Bacteria</taxon>
        <taxon>Bacillati</taxon>
        <taxon>Actinomycetota</taxon>
        <taxon>Actinomycetes</taxon>
        <taxon>Kitasatosporales</taxon>
        <taxon>Streptomycetaceae</taxon>
        <taxon>Streptomyces</taxon>
    </lineage>
</organism>
<dbReference type="Proteomes" id="UP000010411">
    <property type="component" value="Unassembled WGS sequence"/>
</dbReference>
<evidence type="ECO:0000313" key="1">
    <source>
        <dbReference type="EMBL" id="EKX66195.1"/>
    </source>
</evidence>
<dbReference type="EMBL" id="AEJC01000236">
    <property type="protein sequence ID" value="EKX66195.1"/>
    <property type="molecule type" value="Genomic_DNA"/>
</dbReference>